<evidence type="ECO:0000256" key="4">
    <source>
        <dbReference type="ARBA" id="ARBA00022723"/>
    </source>
</evidence>
<dbReference type="Pfam" id="PF22590">
    <property type="entry name" value="Cas3-like_C_2"/>
    <property type="match status" value="1"/>
</dbReference>
<dbReference type="GO" id="GO:0003724">
    <property type="term" value="F:RNA helicase activity"/>
    <property type="evidence" value="ECO:0007669"/>
    <property type="project" value="TreeGrafter"/>
</dbReference>
<dbReference type="Pfam" id="PF00270">
    <property type="entry name" value="DEAD"/>
    <property type="match status" value="1"/>
</dbReference>
<dbReference type="Gene3D" id="3.40.50.300">
    <property type="entry name" value="P-loop containing nucleotide triphosphate hydrolases"/>
    <property type="match status" value="2"/>
</dbReference>
<dbReference type="CDD" id="cd09641">
    <property type="entry name" value="Cas3''_I"/>
    <property type="match status" value="1"/>
</dbReference>
<evidence type="ECO:0000259" key="10">
    <source>
        <dbReference type="PROSITE" id="PS51643"/>
    </source>
</evidence>
<dbReference type="PANTHER" id="PTHR47963">
    <property type="entry name" value="DEAD-BOX ATP-DEPENDENT RNA HELICASE 47, MITOCHONDRIAL"/>
    <property type="match status" value="1"/>
</dbReference>
<dbReference type="Gene3D" id="1.10.3210.30">
    <property type="match status" value="1"/>
</dbReference>
<dbReference type="InterPro" id="IPR038257">
    <property type="entry name" value="CRISPR-assoc_Cas3_HD_sf"/>
</dbReference>
<feature type="domain" description="HD Cas3-type" evidence="10">
    <location>
        <begin position="22"/>
        <end position="200"/>
    </location>
</feature>
<dbReference type="PROSITE" id="PS51643">
    <property type="entry name" value="HD_CAS3"/>
    <property type="match status" value="1"/>
</dbReference>
<keyword evidence="8" id="KW-0067">ATP-binding</keyword>
<dbReference type="KEGG" id="deh:cbdbA1522"/>
<dbReference type="GO" id="GO:0046872">
    <property type="term" value="F:metal ion binding"/>
    <property type="evidence" value="ECO:0007669"/>
    <property type="project" value="UniProtKB-KW"/>
</dbReference>
<accession>A0A916KNF4</accession>
<evidence type="ECO:0000256" key="1">
    <source>
        <dbReference type="ARBA" id="ARBA00006847"/>
    </source>
</evidence>
<dbReference type="GO" id="GO:0016787">
    <property type="term" value="F:hydrolase activity"/>
    <property type="evidence" value="ECO:0007669"/>
    <property type="project" value="UniProtKB-KW"/>
</dbReference>
<keyword evidence="12" id="KW-1185">Reference proteome</keyword>
<dbReference type="InterPro" id="IPR050547">
    <property type="entry name" value="DEAD_box_RNA_helicases"/>
</dbReference>
<dbReference type="Pfam" id="PF18395">
    <property type="entry name" value="Cas3_C"/>
    <property type="match status" value="1"/>
</dbReference>
<dbReference type="GO" id="GO:0004518">
    <property type="term" value="F:nuclease activity"/>
    <property type="evidence" value="ECO:0007669"/>
    <property type="project" value="UniProtKB-KW"/>
</dbReference>
<dbReference type="NCBIfam" id="TIGR01587">
    <property type="entry name" value="cas3_core"/>
    <property type="match status" value="1"/>
</dbReference>
<dbReference type="AlphaFoldDB" id="A0A916KNF4"/>
<dbReference type="EMBL" id="AJ965256">
    <property type="protein sequence ID" value="CAI83546.1"/>
    <property type="molecule type" value="Genomic_DNA"/>
</dbReference>
<evidence type="ECO:0000256" key="6">
    <source>
        <dbReference type="ARBA" id="ARBA00022801"/>
    </source>
</evidence>
<dbReference type="PANTHER" id="PTHR47963:SF9">
    <property type="entry name" value="CRISPR-ASSOCIATED ENDONUCLEASE_HELICASE CAS3"/>
    <property type="match status" value="1"/>
</dbReference>
<reference evidence="11 12" key="1">
    <citation type="journal article" date="2005" name="Nat. Biotechnol.">
        <title>Genome sequence of the chlorinated compound-respiring bacterium Dehalococcoides species strain CBDB1.</title>
        <authorList>
            <person name="Kube M."/>
            <person name="Beck A."/>
            <person name="Zinder S.H."/>
            <person name="Kuhl H."/>
            <person name="Reinhardt R."/>
            <person name="Adrian L."/>
        </authorList>
    </citation>
    <scope>NUCLEOTIDE SEQUENCE [LARGE SCALE GENOMIC DNA]</scope>
    <source>
        <strain evidence="11 12">CBDB1</strain>
    </source>
</reference>
<dbReference type="InterPro" id="IPR014001">
    <property type="entry name" value="Helicase_ATP-bd"/>
</dbReference>
<keyword evidence="6" id="KW-0378">Hydrolase</keyword>
<keyword evidence="3" id="KW-0540">Nuclease</keyword>
<dbReference type="RefSeq" id="WP_011309890.1">
    <property type="nucleotide sequence ID" value="NC_007356.1"/>
</dbReference>
<sequence length="897" mass="100994">MKEMIMTNDPNLKLWAKTGRGGDLYYHPLLYHMLDVAAVATHMWELLSEDQRKRIGYTLGNEARAITLFLAGGHDIGKASPGFQQQVPQLSELTDLQVSVNDQNRPHGFVSACVLNRFFTTVLGQIAGGHHGIFPRSLDLRMGRDILGNREWEIARNGLLQELAKVLKIDISDDTKCKPKIIDPFIIPLLAGLISVADWIGSNQDFFPCLTKPGQLPELVGDKYFEVAKDRADKALHELGWMPGVIFAKEAPFTHVFSGFIPNSLQNSIEDIAIKQTSPYLMIIEAPTGQGKTEAALYAADLALCRGFARGIYIAMPTQATSNAMFKRVQVDYLKNRRHKGKLNLQLVHGNALLAGMGEVREGEISDFKIADTDTGDTNTDMEAQSWFTAKKRPLLSPFGVGTIDQSLLSVLQTRHWFVRLFGLAGKVVIFDEIHAYDAYMITILERLLQWLAEIDCTVILLSATLPEARRKALIYAYSGQNSSENKCYPRITLAQSRHYINQETNELIVCKEVSVEDSHCIYLNFSRNDLEILAGELTRKLEHGGCAAVICDTVDRSIEVFRYLQANMHETECLLFHARTLQVWRREREDEVLRKFGKGTKQHDGSYTNPDRPFRAVLVATQVIEQSLDLDFDLMFSEIAPVDLLLQRIGRLHRHSRTRPEGLEMPQFTILCDGNRGGAPPDTFGKNIEHIYDRYILLRTWLVVRGKAMIEVPAETEKLIEKVYGTDEEICGPDWIEALEKAKRNLVHEQEESQKAASRLLICPPCDSEDIVRQFNCELFDDDDPEVHTAIRAATREGDPSIMLVMVNAGAVLAAEPALDEVRDLLGHSTMLSYKGLYHELASNCETPKGWEKNTHLNHARLMRLDENNRAKIGGYILTVNEKLGIVIEKESKDNG</sequence>
<dbReference type="SUPFAM" id="SSF52540">
    <property type="entry name" value="P-loop containing nucleoside triphosphate hydrolases"/>
    <property type="match status" value="1"/>
</dbReference>
<dbReference type="SMART" id="SM00487">
    <property type="entry name" value="DEXDc"/>
    <property type="match status" value="1"/>
</dbReference>
<dbReference type="Proteomes" id="UP000000433">
    <property type="component" value="Chromosome"/>
</dbReference>
<evidence type="ECO:0000256" key="8">
    <source>
        <dbReference type="ARBA" id="ARBA00022840"/>
    </source>
</evidence>
<dbReference type="InterPro" id="IPR054712">
    <property type="entry name" value="Cas3-like_dom"/>
</dbReference>
<keyword evidence="7" id="KW-0347">Helicase</keyword>
<evidence type="ECO:0000256" key="2">
    <source>
        <dbReference type="ARBA" id="ARBA00009046"/>
    </source>
</evidence>
<dbReference type="NCBIfam" id="TIGR01596">
    <property type="entry name" value="cas3_HD"/>
    <property type="match status" value="1"/>
</dbReference>
<comment type="similarity">
    <text evidence="1">In the N-terminal section; belongs to the CRISPR-associated nuclease Cas3-HD family.</text>
</comment>
<proteinExistence type="inferred from homology"/>
<dbReference type="GO" id="GO:0003723">
    <property type="term" value="F:RNA binding"/>
    <property type="evidence" value="ECO:0007669"/>
    <property type="project" value="TreeGrafter"/>
</dbReference>
<dbReference type="GO" id="GO:0051607">
    <property type="term" value="P:defense response to virus"/>
    <property type="evidence" value="ECO:0007669"/>
    <property type="project" value="UniProtKB-KW"/>
</dbReference>
<evidence type="ECO:0000313" key="11">
    <source>
        <dbReference type="EMBL" id="CAI83546.1"/>
    </source>
</evidence>
<dbReference type="InterPro" id="IPR027417">
    <property type="entry name" value="P-loop_NTPase"/>
</dbReference>
<dbReference type="Pfam" id="PF18019">
    <property type="entry name" value="Cas3_HD"/>
    <property type="match status" value="1"/>
</dbReference>
<organism evidence="11 12">
    <name type="scientific">Dehalococcoides mccartyi (strain CBDB1)</name>
    <dbReference type="NCBI Taxonomy" id="255470"/>
    <lineage>
        <taxon>Bacteria</taxon>
        <taxon>Bacillati</taxon>
        <taxon>Chloroflexota</taxon>
        <taxon>Dehalococcoidia</taxon>
        <taxon>Dehalococcoidales</taxon>
        <taxon>Dehalococcoidaceae</taxon>
        <taxon>Dehalococcoides</taxon>
    </lineage>
</organism>
<gene>
    <name evidence="11" type="primary">cas3</name>
    <name evidence="11" type="ordered locus">cbdbA1522</name>
</gene>
<dbReference type="InterPro" id="IPR011545">
    <property type="entry name" value="DEAD/DEAH_box_helicase_dom"/>
</dbReference>
<evidence type="ECO:0000256" key="3">
    <source>
        <dbReference type="ARBA" id="ARBA00022722"/>
    </source>
</evidence>
<comment type="similarity">
    <text evidence="2">In the central section; belongs to the CRISPR-associated helicase Cas3 family.</text>
</comment>
<dbReference type="InterPro" id="IPR041372">
    <property type="entry name" value="Cas3_C"/>
</dbReference>
<evidence type="ECO:0000313" key="12">
    <source>
        <dbReference type="Proteomes" id="UP000000433"/>
    </source>
</evidence>
<keyword evidence="4" id="KW-0479">Metal-binding</keyword>
<protein>
    <submittedName>
        <fullName evidence="11">CRISPR-associated helicase Cas3</fullName>
    </submittedName>
</protein>
<keyword evidence="9" id="KW-0051">Antiviral defense</keyword>
<evidence type="ECO:0000256" key="9">
    <source>
        <dbReference type="ARBA" id="ARBA00023118"/>
    </source>
</evidence>
<evidence type="ECO:0000256" key="5">
    <source>
        <dbReference type="ARBA" id="ARBA00022741"/>
    </source>
</evidence>
<keyword evidence="5" id="KW-0547">Nucleotide-binding</keyword>
<dbReference type="InterPro" id="IPR006474">
    <property type="entry name" value="Helicase_Cas3_CRISPR-ass_core"/>
</dbReference>
<name>A0A916KNF4_DEHMC</name>
<dbReference type="InterPro" id="IPR006483">
    <property type="entry name" value="CRISPR-assoc_Cas3_HD"/>
</dbReference>
<dbReference type="GO" id="GO:0005524">
    <property type="term" value="F:ATP binding"/>
    <property type="evidence" value="ECO:0007669"/>
    <property type="project" value="UniProtKB-KW"/>
</dbReference>
<evidence type="ECO:0000256" key="7">
    <source>
        <dbReference type="ARBA" id="ARBA00022806"/>
    </source>
</evidence>